<dbReference type="SUPFAM" id="SSF50494">
    <property type="entry name" value="Trypsin-like serine proteases"/>
    <property type="match status" value="1"/>
</dbReference>
<evidence type="ECO:0000256" key="5">
    <source>
        <dbReference type="ARBA" id="ARBA00022801"/>
    </source>
</evidence>
<dbReference type="PROSITE" id="PS50240">
    <property type="entry name" value="TRYPSIN_DOM"/>
    <property type="match status" value="1"/>
</dbReference>
<dbReference type="InterPro" id="IPR018114">
    <property type="entry name" value="TRYPSIN_HIS"/>
</dbReference>
<dbReference type="PANTHER" id="PTHR24256">
    <property type="entry name" value="TRYPTASE-RELATED"/>
    <property type="match status" value="1"/>
</dbReference>
<keyword evidence="8" id="KW-1015">Disulfide bond</keyword>
<organism evidence="14 15">
    <name type="scientific">Exocentrus adspersus</name>
    <dbReference type="NCBI Taxonomy" id="1586481"/>
    <lineage>
        <taxon>Eukaryota</taxon>
        <taxon>Metazoa</taxon>
        <taxon>Ecdysozoa</taxon>
        <taxon>Arthropoda</taxon>
        <taxon>Hexapoda</taxon>
        <taxon>Insecta</taxon>
        <taxon>Pterygota</taxon>
        <taxon>Neoptera</taxon>
        <taxon>Endopterygota</taxon>
        <taxon>Coleoptera</taxon>
        <taxon>Polyphaga</taxon>
        <taxon>Cucujiformia</taxon>
        <taxon>Chrysomeloidea</taxon>
        <taxon>Cerambycidae</taxon>
        <taxon>Lamiinae</taxon>
        <taxon>Acanthocinini</taxon>
        <taxon>Exocentrus</taxon>
    </lineage>
</organism>
<dbReference type="PRINTS" id="PR00722">
    <property type="entry name" value="CHYMOTRYPSIN"/>
</dbReference>
<keyword evidence="4 11" id="KW-0732">Signal</keyword>
<dbReference type="PROSITE" id="PS00135">
    <property type="entry name" value="TRYPSIN_SER"/>
    <property type="match status" value="1"/>
</dbReference>
<dbReference type="InterPro" id="IPR043504">
    <property type="entry name" value="Peptidase_S1_PA_chymotrypsin"/>
</dbReference>
<evidence type="ECO:0000259" key="12">
    <source>
        <dbReference type="PROSITE" id="PS50240"/>
    </source>
</evidence>
<comment type="similarity">
    <text evidence="9 11">Belongs to the peptidase S1 family. CLIP subfamily.</text>
</comment>
<evidence type="ECO:0000256" key="6">
    <source>
        <dbReference type="ARBA" id="ARBA00022825"/>
    </source>
</evidence>
<evidence type="ECO:0000256" key="1">
    <source>
        <dbReference type="ARBA" id="ARBA00004613"/>
    </source>
</evidence>
<evidence type="ECO:0000259" key="13">
    <source>
        <dbReference type="PROSITE" id="PS51888"/>
    </source>
</evidence>
<keyword evidence="2 11" id="KW-0964">Secreted</keyword>
<evidence type="ECO:0000256" key="10">
    <source>
        <dbReference type="RuleBase" id="RU363034"/>
    </source>
</evidence>
<dbReference type="Pfam" id="PF12032">
    <property type="entry name" value="CLIP"/>
    <property type="match status" value="1"/>
</dbReference>
<dbReference type="Gene3D" id="3.30.1640.30">
    <property type="match status" value="1"/>
</dbReference>
<dbReference type="CDD" id="cd00190">
    <property type="entry name" value="Tryp_SPc"/>
    <property type="match status" value="1"/>
</dbReference>
<evidence type="ECO:0000256" key="4">
    <source>
        <dbReference type="ARBA" id="ARBA00022729"/>
    </source>
</evidence>
<proteinExistence type="inferred from homology"/>
<dbReference type="InterPro" id="IPR001314">
    <property type="entry name" value="Peptidase_S1A"/>
</dbReference>
<dbReference type="SMART" id="SM00680">
    <property type="entry name" value="CLIP"/>
    <property type="match status" value="1"/>
</dbReference>
<comment type="caution">
    <text evidence="14">The sequence shown here is derived from an EMBL/GenBank/DDBJ whole genome shotgun (WGS) entry which is preliminary data.</text>
</comment>
<evidence type="ECO:0000313" key="15">
    <source>
        <dbReference type="Proteomes" id="UP001159042"/>
    </source>
</evidence>
<reference evidence="14 15" key="1">
    <citation type="journal article" date="2023" name="Insect Mol. Biol.">
        <title>Genome sequencing provides insights into the evolution of gene families encoding plant cell wall-degrading enzymes in longhorned beetles.</title>
        <authorList>
            <person name="Shin N.R."/>
            <person name="Okamura Y."/>
            <person name="Kirsch R."/>
            <person name="Pauchet Y."/>
        </authorList>
    </citation>
    <scope>NUCLEOTIDE SEQUENCE [LARGE SCALE GENOMIC DNA]</scope>
    <source>
        <strain evidence="14">EAD_L_NR</strain>
    </source>
</reference>
<dbReference type="InterPro" id="IPR009003">
    <property type="entry name" value="Peptidase_S1_PA"/>
</dbReference>
<evidence type="ECO:0000256" key="8">
    <source>
        <dbReference type="ARBA" id="ARBA00023157"/>
    </source>
</evidence>
<dbReference type="InterPro" id="IPR038565">
    <property type="entry name" value="CLIP_sf"/>
</dbReference>
<evidence type="ECO:0000256" key="2">
    <source>
        <dbReference type="ARBA" id="ARBA00022525"/>
    </source>
</evidence>
<keyword evidence="5 10" id="KW-0378">Hydrolase</keyword>
<dbReference type="Proteomes" id="UP001159042">
    <property type="component" value="Unassembled WGS sequence"/>
</dbReference>
<evidence type="ECO:0000256" key="9">
    <source>
        <dbReference type="ARBA" id="ARBA00024195"/>
    </source>
</evidence>
<dbReference type="InterPro" id="IPR033116">
    <property type="entry name" value="TRYPSIN_SER"/>
</dbReference>
<feature type="signal peptide" evidence="11">
    <location>
        <begin position="1"/>
        <end position="21"/>
    </location>
</feature>
<evidence type="ECO:0000256" key="11">
    <source>
        <dbReference type="RuleBase" id="RU366078"/>
    </source>
</evidence>
<feature type="domain" description="Clip" evidence="13">
    <location>
        <begin position="30"/>
        <end position="85"/>
    </location>
</feature>
<dbReference type="EMBL" id="JANEYG010000001">
    <property type="protein sequence ID" value="KAJ8925741.1"/>
    <property type="molecule type" value="Genomic_DNA"/>
</dbReference>
<evidence type="ECO:0000256" key="3">
    <source>
        <dbReference type="ARBA" id="ARBA00022670"/>
    </source>
</evidence>
<dbReference type="GO" id="GO:0004252">
    <property type="term" value="F:serine-type endopeptidase activity"/>
    <property type="evidence" value="ECO:0007669"/>
    <property type="project" value="UniProtKB-UniRule"/>
</dbReference>
<keyword evidence="7" id="KW-0865">Zymogen</keyword>
<dbReference type="InterPro" id="IPR001254">
    <property type="entry name" value="Trypsin_dom"/>
</dbReference>
<dbReference type="GO" id="GO:0005576">
    <property type="term" value="C:extracellular region"/>
    <property type="evidence" value="ECO:0007669"/>
    <property type="project" value="UniProtKB-SubCell"/>
</dbReference>
<dbReference type="GO" id="GO:0006508">
    <property type="term" value="P:proteolysis"/>
    <property type="evidence" value="ECO:0007669"/>
    <property type="project" value="UniProtKB-KW"/>
</dbReference>
<keyword evidence="6 10" id="KW-0720">Serine protease</keyword>
<feature type="domain" description="Peptidase S1" evidence="12">
    <location>
        <begin position="130"/>
        <end position="385"/>
    </location>
</feature>
<gene>
    <name evidence="14" type="ORF">NQ315_009589</name>
</gene>
<keyword evidence="3 10" id="KW-0645">Protease</keyword>
<protein>
    <recommendedName>
        <fullName evidence="11">CLIP domain-containing serine protease</fullName>
        <ecNumber evidence="10">3.4.21.-</ecNumber>
    </recommendedName>
</protein>
<dbReference type="Pfam" id="PF00089">
    <property type="entry name" value="Trypsin"/>
    <property type="match status" value="1"/>
</dbReference>
<dbReference type="EC" id="3.4.21.-" evidence="10"/>
<dbReference type="InterPro" id="IPR051487">
    <property type="entry name" value="Ser/Thr_Proteases_Immune/Dev"/>
</dbReference>
<dbReference type="PROSITE" id="PS00134">
    <property type="entry name" value="TRYPSIN_HIS"/>
    <property type="match status" value="1"/>
</dbReference>
<dbReference type="FunFam" id="2.40.10.10:FF:000146">
    <property type="entry name" value="Serine protease 53"/>
    <property type="match status" value="1"/>
</dbReference>
<comment type="domain">
    <text evidence="11">The clip domain consists of 35-55 residues which are 'knitted' together usually by 3 conserved disulfide bonds forming a clip-like compact structure.</text>
</comment>
<dbReference type="Gene3D" id="2.40.10.10">
    <property type="entry name" value="Trypsin-like serine proteases"/>
    <property type="match status" value="2"/>
</dbReference>
<name>A0AAV8WH09_9CUCU</name>
<keyword evidence="15" id="KW-1185">Reference proteome</keyword>
<feature type="chain" id="PRO_5043112984" description="CLIP domain-containing serine protease" evidence="11">
    <location>
        <begin position="22"/>
        <end position="386"/>
    </location>
</feature>
<accession>A0AAV8WH09</accession>
<evidence type="ECO:0000313" key="14">
    <source>
        <dbReference type="EMBL" id="KAJ8925741.1"/>
    </source>
</evidence>
<evidence type="ECO:0000256" key="7">
    <source>
        <dbReference type="ARBA" id="ARBA00023145"/>
    </source>
</evidence>
<sequence length="386" mass="42178">MFLKIVCGIQVLFYCIICVTSQGWAVDDDGCRTPEGEAGTCTLAKECGMMVAFLKAAPNPLPPSIKSKLSEYLCGYQGSKPKVCCSGRPIPVAITQLQTPVNDKDSDIDNHRNINLLPENCGYILGLDKISNGQNADLGEFPWMALLLYKARKGTTFGCGGTVISNRYILTAAHCITQLKTPLVGVRVGEYDISKTVDCETQGDGSTKCNGPVQDLSIEKIIPHPKFTKDYENQEGFNDIGLLRVARIKPAEHIIPICLPLGEVRHSKLTRVIVTGWGITETDRNRNSNIIQKIALPVINQQECQRAYKTITISNKQICANGRQQDTCNGDSGGALQTAKYLRGDTRMVQYGVISFGGAVCGSGTYPGLYTNVEAYMDWILNNIEP</sequence>
<dbReference type="SMART" id="SM00020">
    <property type="entry name" value="Tryp_SPc"/>
    <property type="match status" value="1"/>
</dbReference>
<dbReference type="AlphaFoldDB" id="A0AAV8WH09"/>
<comment type="subcellular location">
    <subcellularLocation>
        <location evidence="1 11">Secreted</location>
    </subcellularLocation>
</comment>
<dbReference type="InterPro" id="IPR022700">
    <property type="entry name" value="CLIP"/>
</dbReference>
<dbReference type="PROSITE" id="PS51888">
    <property type="entry name" value="CLIP"/>
    <property type="match status" value="1"/>
</dbReference>